<organism evidence="2 3">
    <name type="scientific">Allobranchiibius huperziae</name>
    <dbReference type="NCBI Taxonomy" id="1874116"/>
    <lineage>
        <taxon>Bacteria</taxon>
        <taxon>Bacillati</taxon>
        <taxon>Actinomycetota</taxon>
        <taxon>Actinomycetes</taxon>
        <taxon>Micrococcales</taxon>
        <taxon>Dermacoccaceae</taxon>
        <taxon>Allobranchiibius</taxon>
    </lineage>
</organism>
<keyword evidence="1" id="KW-0472">Membrane</keyword>
<sequence>MTPAPPSRRAFGIVAVVETVSLAALLINLATARSSGLAGIVGPIHGSAYLIAIALSFSGPFSSRARLLTFIPGIGALLAHRLSMDSPEDRPSEQP</sequence>
<dbReference type="AlphaFoldDB" id="A0A853D8T0"/>
<protein>
    <recommendedName>
        <fullName evidence="4">DUF3817 domain-containing protein</fullName>
    </recommendedName>
</protein>
<keyword evidence="1" id="KW-1133">Transmembrane helix</keyword>
<evidence type="ECO:0008006" key="4">
    <source>
        <dbReference type="Google" id="ProtNLM"/>
    </source>
</evidence>
<evidence type="ECO:0000313" key="3">
    <source>
        <dbReference type="Proteomes" id="UP000571817"/>
    </source>
</evidence>
<accession>A0A853D8T0</accession>
<dbReference type="Proteomes" id="UP000571817">
    <property type="component" value="Unassembled WGS sequence"/>
</dbReference>
<reference evidence="2 3" key="1">
    <citation type="submission" date="2020-07" db="EMBL/GenBank/DDBJ databases">
        <title>Sequencing the genomes of 1000 actinobacteria strains.</title>
        <authorList>
            <person name="Klenk H.-P."/>
        </authorList>
    </citation>
    <scope>NUCLEOTIDE SEQUENCE [LARGE SCALE GENOMIC DNA]</scope>
    <source>
        <strain evidence="2 3">DSM 29531</strain>
    </source>
</reference>
<comment type="caution">
    <text evidence="2">The sequence shown here is derived from an EMBL/GenBank/DDBJ whole genome shotgun (WGS) entry which is preliminary data.</text>
</comment>
<name>A0A853D8T0_9MICO</name>
<dbReference type="RefSeq" id="WP_218883543.1">
    <property type="nucleotide sequence ID" value="NZ_JACCFW010000001.1"/>
</dbReference>
<evidence type="ECO:0000256" key="1">
    <source>
        <dbReference type="SAM" id="Phobius"/>
    </source>
</evidence>
<dbReference type="EMBL" id="JACCFW010000001">
    <property type="protein sequence ID" value="NYJ73866.1"/>
    <property type="molecule type" value="Genomic_DNA"/>
</dbReference>
<feature type="transmembrane region" description="Helical" evidence="1">
    <location>
        <begin position="12"/>
        <end position="30"/>
    </location>
</feature>
<keyword evidence="1" id="KW-0812">Transmembrane</keyword>
<evidence type="ECO:0000313" key="2">
    <source>
        <dbReference type="EMBL" id="NYJ73866.1"/>
    </source>
</evidence>
<feature type="transmembrane region" description="Helical" evidence="1">
    <location>
        <begin position="36"/>
        <end position="55"/>
    </location>
</feature>
<proteinExistence type="predicted"/>
<gene>
    <name evidence="2" type="ORF">HNR15_000829</name>
</gene>
<keyword evidence="3" id="KW-1185">Reference proteome</keyword>